<name>A2C421_PROM1</name>
<proteinExistence type="predicted"/>
<evidence type="ECO:0000313" key="1">
    <source>
        <dbReference type="EMBL" id="ABM76231.1"/>
    </source>
</evidence>
<dbReference type="EMBL" id="CP000553">
    <property type="protein sequence ID" value="ABM76231.1"/>
    <property type="molecule type" value="Genomic_DNA"/>
</dbReference>
<dbReference type="RefSeq" id="WP_011824236.1">
    <property type="nucleotide sequence ID" value="NC_008819.1"/>
</dbReference>
<gene>
    <name evidence="1" type="ordered locus">NATL1_16751</name>
</gene>
<dbReference type="AlphaFoldDB" id="A2C421"/>
<dbReference type="KEGG" id="pme:NATL1_16751"/>
<protein>
    <submittedName>
        <fullName evidence="1">Uncharacterized protein</fullName>
    </submittedName>
</protein>
<dbReference type="Proteomes" id="UP000002592">
    <property type="component" value="Chromosome"/>
</dbReference>
<reference evidence="2" key="1">
    <citation type="journal article" date="2007" name="PLoS Genet.">
        <title>Patterns and implications of gene gain and loss in the evolution of Prochlorococcus.</title>
        <authorList>
            <person name="Kettler G.C."/>
            <person name="Martiny A.C."/>
            <person name="Huang K."/>
            <person name="Zucker J."/>
            <person name="Coleman M.L."/>
            <person name="Rodrigue S."/>
            <person name="Chen F."/>
            <person name="Lapidus A."/>
            <person name="Ferriera S."/>
            <person name="Johnson J."/>
            <person name="Steglich C."/>
            <person name="Church G.M."/>
            <person name="Richardson P."/>
            <person name="Chisholm S.W."/>
        </authorList>
    </citation>
    <scope>NUCLEOTIDE SEQUENCE [LARGE SCALE GENOMIC DNA]</scope>
    <source>
        <strain evidence="2">NATL1A</strain>
    </source>
</reference>
<accession>A2C421</accession>
<organism evidence="1 2">
    <name type="scientific">Prochlorococcus marinus (strain NATL1A)</name>
    <dbReference type="NCBI Taxonomy" id="167555"/>
    <lineage>
        <taxon>Bacteria</taxon>
        <taxon>Bacillati</taxon>
        <taxon>Cyanobacteriota</taxon>
        <taxon>Cyanophyceae</taxon>
        <taxon>Synechococcales</taxon>
        <taxon>Prochlorococcaceae</taxon>
        <taxon>Prochlorococcus</taxon>
    </lineage>
</organism>
<dbReference type="HOGENOM" id="CLU_2790627_0_0_3"/>
<sequence length="68" mass="7503">MDLIVQDFEEINIELPQMVAKLLVKLEQGMQKGLINNQSSSVAACARQIISLAGLAADSSYKNRVRKI</sequence>
<evidence type="ECO:0000313" key="2">
    <source>
        <dbReference type="Proteomes" id="UP000002592"/>
    </source>
</evidence>